<dbReference type="GO" id="GO:0000156">
    <property type="term" value="F:phosphorelay response regulator activity"/>
    <property type="evidence" value="ECO:0007669"/>
    <property type="project" value="TreeGrafter"/>
</dbReference>
<keyword evidence="6" id="KW-0804">Transcription</keyword>
<dbReference type="GO" id="GO:0005829">
    <property type="term" value="C:cytosol"/>
    <property type="evidence" value="ECO:0007669"/>
    <property type="project" value="TreeGrafter"/>
</dbReference>
<dbReference type="PANTHER" id="PTHR48111">
    <property type="entry name" value="REGULATOR OF RPOS"/>
    <property type="match status" value="1"/>
</dbReference>
<keyword evidence="4" id="KW-0805">Transcription regulation</keyword>
<dbReference type="GO" id="GO:0032993">
    <property type="term" value="C:protein-DNA complex"/>
    <property type="evidence" value="ECO:0007669"/>
    <property type="project" value="TreeGrafter"/>
</dbReference>
<evidence type="ECO:0000256" key="2">
    <source>
        <dbReference type="ARBA" id="ARBA00022553"/>
    </source>
</evidence>
<feature type="domain" description="OmpR/PhoB-type" evidence="10">
    <location>
        <begin position="133"/>
        <end position="226"/>
    </location>
</feature>
<name>A0A443IZI9_9MICO</name>
<dbReference type="InterPro" id="IPR001789">
    <property type="entry name" value="Sig_transdc_resp-reg_receiver"/>
</dbReference>
<dbReference type="InterPro" id="IPR016032">
    <property type="entry name" value="Sig_transdc_resp-reg_C-effctor"/>
</dbReference>
<dbReference type="PANTHER" id="PTHR48111:SF22">
    <property type="entry name" value="REGULATOR OF RPOS"/>
    <property type="match status" value="1"/>
</dbReference>
<evidence type="ECO:0000313" key="12">
    <source>
        <dbReference type="Proteomes" id="UP000285970"/>
    </source>
</evidence>
<dbReference type="Gene3D" id="1.10.10.10">
    <property type="entry name" value="Winged helix-like DNA-binding domain superfamily/Winged helix DNA-binding domain"/>
    <property type="match status" value="1"/>
</dbReference>
<comment type="subcellular location">
    <subcellularLocation>
        <location evidence="1">Cytoplasm</location>
    </subcellularLocation>
</comment>
<evidence type="ECO:0000313" key="11">
    <source>
        <dbReference type="EMBL" id="RWR13563.1"/>
    </source>
</evidence>
<dbReference type="Proteomes" id="UP000285970">
    <property type="component" value="Unassembled WGS sequence"/>
</dbReference>
<evidence type="ECO:0000256" key="3">
    <source>
        <dbReference type="ARBA" id="ARBA00023012"/>
    </source>
</evidence>
<evidence type="ECO:0000256" key="6">
    <source>
        <dbReference type="ARBA" id="ARBA00023163"/>
    </source>
</evidence>
<evidence type="ECO:0000256" key="7">
    <source>
        <dbReference type="PROSITE-ProRule" id="PRU00169"/>
    </source>
</evidence>
<keyword evidence="2 7" id="KW-0597">Phosphoprotein</keyword>
<dbReference type="PROSITE" id="PS51755">
    <property type="entry name" value="OMPR_PHOB"/>
    <property type="match status" value="1"/>
</dbReference>
<keyword evidence="3" id="KW-0902">Two-component regulatory system</keyword>
<gene>
    <name evidence="11" type="ORF">D8Y23_16455</name>
</gene>
<dbReference type="GO" id="GO:0006355">
    <property type="term" value="P:regulation of DNA-templated transcription"/>
    <property type="evidence" value="ECO:0007669"/>
    <property type="project" value="InterPro"/>
</dbReference>
<dbReference type="SUPFAM" id="SSF52172">
    <property type="entry name" value="CheY-like"/>
    <property type="match status" value="1"/>
</dbReference>
<evidence type="ECO:0000259" key="10">
    <source>
        <dbReference type="PROSITE" id="PS51755"/>
    </source>
</evidence>
<dbReference type="CDD" id="cd00383">
    <property type="entry name" value="trans_reg_C"/>
    <property type="match status" value="1"/>
</dbReference>
<dbReference type="InterPro" id="IPR039420">
    <property type="entry name" value="WalR-like"/>
</dbReference>
<dbReference type="SUPFAM" id="SSF46894">
    <property type="entry name" value="C-terminal effector domain of the bipartite response regulators"/>
    <property type="match status" value="1"/>
</dbReference>
<comment type="caution">
    <text evidence="11">The sequence shown here is derived from an EMBL/GenBank/DDBJ whole genome shotgun (WGS) entry which is preliminary data.</text>
</comment>
<accession>A0A443IZI9</accession>
<dbReference type="OrthoDB" id="3197131at2"/>
<protein>
    <submittedName>
        <fullName evidence="11">DNA-binding response regulator</fullName>
    </submittedName>
</protein>
<sequence>MADTVAAAPTRPRLLLIEDDPQLGPLMAQVLDEVYDVTLCADGGEAFDIAMEQSFDAMVVDRRLPTVDGLTLVESLRRAGSQVPMLILTAMGTVQDKVRGLDAGAADYLVKPFEFDELFARLRAIRRVTNGEGPFVRIGEWEFYPDSRAVYSPYDGRTILTERESALLRLLATNPQQTFTRAAILRAVFSSDDTPGTVDTYVHYLRKKTEPSIVQTIHGRGYRLGLV</sequence>
<dbReference type="InterPro" id="IPR001867">
    <property type="entry name" value="OmpR/PhoB-type_DNA-bd"/>
</dbReference>
<dbReference type="Pfam" id="PF00486">
    <property type="entry name" value="Trans_reg_C"/>
    <property type="match status" value="1"/>
</dbReference>
<evidence type="ECO:0000256" key="4">
    <source>
        <dbReference type="ARBA" id="ARBA00023015"/>
    </source>
</evidence>
<feature type="domain" description="Response regulatory" evidence="9">
    <location>
        <begin position="13"/>
        <end position="126"/>
    </location>
</feature>
<evidence type="ECO:0000256" key="1">
    <source>
        <dbReference type="ARBA" id="ARBA00004496"/>
    </source>
</evidence>
<dbReference type="Gene3D" id="3.40.50.2300">
    <property type="match status" value="1"/>
</dbReference>
<evidence type="ECO:0000256" key="5">
    <source>
        <dbReference type="ARBA" id="ARBA00023125"/>
    </source>
</evidence>
<dbReference type="SMART" id="SM00448">
    <property type="entry name" value="REC"/>
    <property type="match status" value="1"/>
</dbReference>
<dbReference type="SMART" id="SM00862">
    <property type="entry name" value="Trans_reg_C"/>
    <property type="match status" value="1"/>
</dbReference>
<dbReference type="AlphaFoldDB" id="A0A443IZI9"/>
<dbReference type="Pfam" id="PF00072">
    <property type="entry name" value="Response_reg"/>
    <property type="match status" value="1"/>
</dbReference>
<evidence type="ECO:0000256" key="8">
    <source>
        <dbReference type="PROSITE-ProRule" id="PRU01091"/>
    </source>
</evidence>
<dbReference type="InterPro" id="IPR036388">
    <property type="entry name" value="WH-like_DNA-bd_sf"/>
</dbReference>
<dbReference type="InterPro" id="IPR011006">
    <property type="entry name" value="CheY-like_superfamily"/>
</dbReference>
<dbReference type="Gene3D" id="6.10.250.690">
    <property type="match status" value="1"/>
</dbReference>
<reference evidence="11 12" key="1">
    <citation type="journal article" date="2018" name="Front. Microbiol.">
        <title>Novel Insights Into Bacterial Dimethylsulfoniopropionate Catabolism in the East China Sea.</title>
        <authorList>
            <person name="Liu J."/>
            <person name="Liu J."/>
            <person name="Zhang S.H."/>
            <person name="Liang J."/>
            <person name="Lin H."/>
            <person name="Song D."/>
            <person name="Yang G.P."/>
            <person name="Todd J.D."/>
            <person name="Zhang X.H."/>
        </authorList>
    </citation>
    <scope>NUCLEOTIDE SEQUENCE [LARGE SCALE GENOMIC DNA]</scope>
    <source>
        <strain evidence="11 12">ZYFD042</strain>
    </source>
</reference>
<keyword evidence="5 8" id="KW-0238">DNA-binding</keyword>
<proteinExistence type="predicted"/>
<feature type="DNA-binding region" description="OmpR/PhoB-type" evidence="8">
    <location>
        <begin position="133"/>
        <end position="226"/>
    </location>
</feature>
<dbReference type="PROSITE" id="PS50110">
    <property type="entry name" value="RESPONSE_REGULATORY"/>
    <property type="match status" value="1"/>
</dbReference>
<dbReference type="RefSeq" id="WP_128219091.1">
    <property type="nucleotide sequence ID" value="NZ_RBZY01000123.1"/>
</dbReference>
<feature type="modified residue" description="4-aspartylphosphate" evidence="7">
    <location>
        <position position="61"/>
    </location>
</feature>
<dbReference type="EMBL" id="RBZY01000123">
    <property type="protein sequence ID" value="RWR13563.1"/>
    <property type="molecule type" value="Genomic_DNA"/>
</dbReference>
<dbReference type="GO" id="GO:0000976">
    <property type="term" value="F:transcription cis-regulatory region binding"/>
    <property type="evidence" value="ECO:0007669"/>
    <property type="project" value="TreeGrafter"/>
</dbReference>
<evidence type="ECO:0000259" key="9">
    <source>
        <dbReference type="PROSITE" id="PS50110"/>
    </source>
</evidence>
<organism evidence="11 12">
    <name type="scientific">Microbacterium enclense</name>
    <dbReference type="NCBI Taxonomy" id="993073"/>
    <lineage>
        <taxon>Bacteria</taxon>
        <taxon>Bacillati</taxon>
        <taxon>Actinomycetota</taxon>
        <taxon>Actinomycetes</taxon>
        <taxon>Micrococcales</taxon>
        <taxon>Microbacteriaceae</taxon>
        <taxon>Microbacterium</taxon>
    </lineage>
</organism>